<dbReference type="PANTHER" id="PTHR28062:SF1">
    <property type="entry name" value="TRANSMEMBRANE PROTEIN"/>
    <property type="match status" value="1"/>
</dbReference>
<proteinExistence type="predicted"/>
<protein>
    <submittedName>
        <fullName evidence="2">Uncharacterized protein</fullName>
    </submittedName>
</protein>
<feature type="compositionally biased region" description="Basic and acidic residues" evidence="1">
    <location>
        <begin position="176"/>
        <end position="186"/>
    </location>
</feature>
<accession>A0A1A0HJV9</accession>
<dbReference type="GO" id="GO:1902600">
    <property type="term" value="P:proton transmembrane transport"/>
    <property type="evidence" value="ECO:0007669"/>
    <property type="project" value="TreeGrafter"/>
</dbReference>
<dbReference type="PANTHER" id="PTHR28062">
    <property type="entry name" value="K+-H+ EXCHANGE-LIKE PROTEIN"/>
    <property type="match status" value="1"/>
</dbReference>
<dbReference type="GO" id="GO:0005743">
    <property type="term" value="C:mitochondrial inner membrane"/>
    <property type="evidence" value="ECO:0007669"/>
    <property type="project" value="TreeGrafter"/>
</dbReference>
<dbReference type="InterPro" id="IPR018786">
    <property type="entry name" value="Mit_KHE1"/>
</dbReference>
<keyword evidence="3" id="KW-1185">Reference proteome</keyword>
<dbReference type="OrthoDB" id="5562676at2759"/>
<dbReference type="Proteomes" id="UP000092555">
    <property type="component" value="Unassembled WGS sequence"/>
</dbReference>
<name>A0A1A0HJV9_9ASCO</name>
<organism evidence="2 3">
    <name type="scientific">Metschnikowia bicuspidata var. bicuspidata NRRL YB-4993</name>
    <dbReference type="NCBI Taxonomy" id="869754"/>
    <lineage>
        <taxon>Eukaryota</taxon>
        <taxon>Fungi</taxon>
        <taxon>Dikarya</taxon>
        <taxon>Ascomycota</taxon>
        <taxon>Saccharomycotina</taxon>
        <taxon>Pichiomycetes</taxon>
        <taxon>Metschnikowiaceae</taxon>
        <taxon>Metschnikowia</taxon>
    </lineage>
</organism>
<evidence type="ECO:0000313" key="2">
    <source>
        <dbReference type="EMBL" id="OBA24286.1"/>
    </source>
</evidence>
<evidence type="ECO:0000313" key="3">
    <source>
        <dbReference type="Proteomes" id="UP000092555"/>
    </source>
</evidence>
<sequence>MQRNTGWCWLPGGPSNSNARVRLAPAVLVQSVWGRGCESANWPWTPPRHHRPTKGASDKRSEHAFRILRSDDIKRRFGDAAPKLSIDGARRLFAHGGRPEPTPTKSLLSTPALLLQLPTGISEALMLGLNVCRNSLRVASKGLHLFVPSSLAFAQLHTTHALFSNSTKVEGSSATSEEKSDLEKTHSLTQAAEEGRKFKAPHEASKKIPANFDLNSIFLLSIPITTHRSFIYCHHNAGLLNKDQLSRVSWLVKLEEKLVALAVKAWDKLVTSDLTINKKIVALVLRLLNSVPYNESCLRSFPSEEAMVRETNEHQSHGLPRALMKAEIDANNVSLEHLKPIPVYHSKIQDPAVLLKQMHQFKTDLVARHSKWAVICAIGIPISLPIALVPLAPNVPGFYLTYRLYCHIQALRGAKNLGFLLESETANSGETESSVVSSTHLTFKHHPDLDHLFASAEVEGQEQEKLLLDSNTVDRIVETTGLVEIKEDLYRAFKQERGRLAKERNA</sequence>
<gene>
    <name evidence="2" type="ORF">METBIDRAFT_10437</name>
</gene>
<evidence type="ECO:0000256" key="1">
    <source>
        <dbReference type="SAM" id="MobiDB-lite"/>
    </source>
</evidence>
<dbReference type="EMBL" id="LXTC01000001">
    <property type="protein sequence ID" value="OBA24286.1"/>
    <property type="molecule type" value="Genomic_DNA"/>
</dbReference>
<dbReference type="GeneID" id="30026746"/>
<feature type="region of interest" description="Disordered" evidence="1">
    <location>
        <begin position="167"/>
        <end position="187"/>
    </location>
</feature>
<dbReference type="GO" id="GO:0006813">
    <property type="term" value="P:potassium ion transport"/>
    <property type="evidence" value="ECO:0007669"/>
    <property type="project" value="TreeGrafter"/>
</dbReference>
<reference evidence="2 3" key="1">
    <citation type="submission" date="2016-05" db="EMBL/GenBank/DDBJ databases">
        <title>Comparative genomics of biotechnologically important yeasts.</title>
        <authorList>
            <consortium name="DOE Joint Genome Institute"/>
            <person name="Riley R."/>
            <person name="Haridas S."/>
            <person name="Wolfe K.H."/>
            <person name="Lopes M.R."/>
            <person name="Hittinger C.T."/>
            <person name="Goker M."/>
            <person name="Salamov A."/>
            <person name="Wisecaver J."/>
            <person name="Long T.M."/>
            <person name="Aerts A.L."/>
            <person name="Barry K."/>
            <person name="Choi C."/>
            <person name="Clum A."/>
            <person name="Coughlan A.Y."/>
            <person name="Deshpande S."/>
            <person name="Douglass A.P."/>
            <person name="Hanson S.J."/>
            <person name="Klenk H.-P."/>
            <person name="LaButti K."/>
            <person name="Lapidus A."/>
            <person name="Lindquist E."/>
            <person name="Lipzen A."/>
            <person name="Meier-kolthoff J.P."/>
            <person name="Ohm R.A."/>
            <person name="Otillar R.P."/>
            <person name="Pangilinan J."/>
            <person name="Peng Y."/>
            <person name="Rokas A."/>
            <person name="Rosa C.A."/>
            <person name="Scheuner C."/>
            <person name="Sibirny A.A."/>
            <person name="Slot J.C."/>
            <person name="Stielow J.B."/>
            <person name="Sun H."/>
            <person name="Kurtzman C.P."/>
            <person name="Blackwell M."/>
            <person name="Grigoriev I.V."/>
            <person name="Jeffries T.W."/>
        </authorList>
    </citation>
    <scope>NUCLEOTIDE SEQUENCE [LARGE SCALE GENOMIC DNA]</scope>
    <source>
        <strain evidence="2 3">NRRL YB-4993</strain>
    </source>
</reference>
<dbReference type="RefSeq" id="XP_018714767.1">
    <property type="nucleotide sequence ID" value="XM_018853770.1"/>
</dbReference>
<dbReference type="Pfam" id="PF10173">
    <property type="entry name" value="Mit_KHE1"/>
    <property type="match status" value="1"/>
</dbReference>
<dbReference type="AlphaFoldDB" id="A0A1A0HJV9"/>
<comment type="caution">
    <text evidence="2">The sequence shown here is derived from an EMBL/GenBank/DDBJ whole genome shotgun (WGS) entry which is preliminary data.</text>
</comment>